<accession>A0A8J7SIU2</accession>
<dbReference type="Gene3D" id="3.10.350.10">
    <property type="entry name" value="LysM domain"/>
    <property type="match status" value="2"/>
</dbReference>
<dbReference type="PANTHER" id="PTHR33734:SF22">
    <property type="entry name" value="MEMBRANE-BOUND LYTIC MUREIN TRANSGLYCOSYLASE D"/>
    <property type="match status" value="1"/>
</dbReference>
<feature type="domain" description="LysM" evidence="2">
    <location>
        <begin position="251"/>
        <end position="295"/>
    </location>
</feature>
<dbReference type="InterPro" id="IPR036779">
    <property type="entry name" value="LysM_dom_sf"/>
</dbReference>
<proteinExistence type="predicted"/>
<sequence>MKQPSLQTKRNPVKRPAYRALHANTKRTKSQSRSRKLRATTAAVSASHVVAEEPSINMGRSLIMILALHVVAIIGIIVHMKYFSEGTVISGASPVVADAKPSGTFERHMIEQGETFASIARAYGVDESALRAINTDKIPKVGVMVRIPAPTPAPVVPEPVSQPVETTQVIAQVEPIDAKPAVLEQPQETINTKPVSYEKEVTAAKVEKKEKVISAPRAMIVEEVQPQASAPARAIPVAEVAPTVIPVDSGVRYTVVRGDTLWRISQKFKVPSDQIMALNGMDNANMVRIGQSLKIPAQQ</sequence>
<protein>
    <submittedName>
        <fullName evidence="3">LysM peptidoglycan-binding domain-containing protein</fullName>
    </submittedName>
</protein>
<evidence type="ECO:0000256" key="1">
    <source>
        <dbReference type="SAM" id="Phobius"/>
    </source>
</evidence>
<evidence type="ECO:0000313" key="3">
    <source>
        <dbReference type="EMBL" id="MBK1789790.1"/>
    </source>
</evidence>
<reference evidence="3" key="1">
    <citation type="submission" date="2021-01" db="EMBL/GenBank/DDBJ databases">
        <title>Modified the classification status of verrucomicrobia.</title>
        <authorList>
            <person name="Feng X."/>
        </authorList>
    </citation>
    <scope>NUCLEOTIDE SEQUENCE</scope>
    <source>
        <strain evidence="3">_KCTC 22039</strain>
    </source>
</reference>
<feature type="transmembrane region" description="Helical" evidence="1">
    <location>
        <begin position="61"/>
        <end position="80"/>
    </location>
</feature>
<dbReference type="AlphaFoldDB" id="A0A8J7SIU2"/>
<keyword evidence="1" id="KW-0472">Membrane</keyword>
<dbReference type="PROSITE" id="PS51782">
    <property type="entry name" value="LYSM"/>
    <property type="match status" value="1"/>
</dbReference>
<dbReference type="SMART" id="SM00257">
    <property type="entry name" value="LysM"/>
    <property type="match status" value="2"/>
</dbReference>
<gene>
    <name evidence="3" type="ORF">JIN82_01340</name>
</gene>
<keyword evidence="1" id="KW-1133">Transmembrane helix</keyword>
<keyword evidence="4" id="KW-1185">Reference proteome</keyword>
<dbReference type="CDD" id="cd00118">
    <property type="entry name" value="LysM"/>
    <property type="match status" value="2"/>
</dbReference>
<dbReference type="RefSeq" id="WP_200309832.1">
    <property type="nucleotide sequence ID" value="NZ_JAENIM010000009.1"/>
</dbReference>
<dbReference type="PANTHER" id="PTHR33734">
    <property type="entry name" value="LYSM DOMAIN-CONTAINING GPI-ANCHORED PROTEIN 2"/>
    <property type="match status" value="1"/>
</dbReference>
<name>A0A8J7SIU2_9BACT</name>
<evidence type="ECO:0000313" key="4">
    <source>
        <dbReference type="Proteomes" id="UP000624703"/>
    </source>
</evidence>
<organism evidence="3 4">
    <name type="scientific">Persicirhabdus sediminis</name>
    <dbReference type="NCBI Taxonomy" id="454144"/>
    <lineage>
        <taxon>Bacteria</taxon>
        <taxon>Pseudomonadati</taxon>
        <taxon>Verrucomicrobiota</taxon>
        <taxon>Verrucomicrobiia</taxon>
        <taxon>Verrucomicrobiales</taxon>
        <taxon>Verrucomicrobiaceae</taxon>
        <taxon>Persicirhabdus</taxon>
    </lineage>
</organism>
<evidence type="ECO:0000259" key="2">
    <source>
        <dbReference type="PROSITE" id="PS51782"/>
    </source>
</evidence>
<dbReference type="EMBL" id="JAENIM010000009">
    <property type="protein sequence ID" value="MBK1789790.1"/>
    <property type="molecule type" value="Genomic_DNA"/>
</dbReference>
<dbReference type="SUPFAM" id="SSF54106">
    <property type="entry name" value="LysM domain"/>
    <property type="match status" value="1"/>
</dbReference>
<dbReference type="Pfam" id="PF01476">
    <property type="entry name" value="LysM"/>
    <property type="match status" value="2"/>
</dbReference>
<keyword evidence="1" id="KW-0812">Transmembrane</keyword>
<dbReference type="InterPro" id="IPR018392">
    <property type="entry name" value="LysM"/>
</dbReference>
<dbReference type="GO" id="GO:0008932">
    <property type="term" value="F:lytic endotransglycosylase activity"/>
    <property type="evidence" value="ECO:0007669"/>
    <property type="project" value="TreeGrafter"/>
</dbReference>
<dbReference type="Proteomes" id="UP000624703">
    <property type="component" value="Unassembled WGS sequence"/>
</dbReference>
<comment type="caution">
    <text evidence="3">The sequence shown here is derived from an EMBL/GenBank/DDBJ whole genome shotgun (WGS) entry which is preliminary data.</text>
</comment>